<gene>
    <name evidence="2" type="ORF">CesoFtcFv8_012585</name>
</gene>
<evidence type="ECO:0000313" key="2">
    <source>
        <dbReference type="EMBL" id="KAK5892181.1"/>
    </source>
</evidence>
<dbReference type="Proteomes" id="UP001335648">
    <property type="component" value="Unassembled WGS sequence"/>
</dbReference>
<keyword evidence="3" id="KW-1185">Reference proteome</keyword>
<organism evidence="2 3">
    <name type="scientific">Champsocephalus esox</name>
    <name type="common">pike icefish</name>
    <dbReference type="NCBI Taxonomy" id="159716"/>
    <lineage>
        <taxon>Eukaryota</taxon>
        <taxon>Metazoa</taxon>
        <taxon>Chordata</taxon>
        <taxon>Craniata</taxon>
        <taxon>Vertebrata</taxon>
        <taxon>Euteleostomi</taxon>
        <taxon>Actinopterygii</taxon>
        <taxon>Neopterygii</taxon>
        <taxon>Teleostei</taxon>
        <taxon>Neoteleostei</taxon>
        <taxon>Acanthomorphata</taxon>
        <taxon>Eupercaria</taxon>
        <taxon>Perciformes</taxon>
        <taxon>Notothenioidei</taxon>
        <taxon>Channichthyidae</taxon>
        <taxon>Champsocephalus</taxon>
    </lineage>
</organism>
<protein>
    <submittedName>
        <fullName evidence="2">Uncharacterized protein</fullName>
    </submittedName>
</protein>
<evidence type="ECO:0000313" key="3">
    <source>
        <dbReference type="Proteomes" id="UP001335648"/>
    </source>
</evidence>
<dbReference type="EMBL" id="JAULUE010002055">
    <property type="protein sequence ID" value="KAK5892181.1"/>
    <property type="molecule type" value="Genomic_DNA"/>
</dbReference>
<accession>A0AAN8BV78</accession>
<sequence>MLSGQKQAKQEELRANLRFAEATVGGSDRRSCRLIRGAGLQHHTALGGASAACPNIHTQLHTSAAEQHGSQHNEDAALILKDHNV</sequence>
<feature type="compositionally biased region" description="Basic and acidic residues" evidence="1">
    <location>
        <begin position="69"/>
        <end position="85"/>
    </location>
</feature>
<evidence type="ECO:0000256" key="1">
    <source>
        <dbReference type="SAM" id="MobiDB-lite"/>
    </source>
</evidence>
<reference evidence="2 3" key="1">
    <citation type="journal article" date="2023" name="Mol. Biol. Evol.">
        <title>Genomics of Secondarily Temperate Adaptation in the Only Non-Antarctic Icefish.</title>
        <authorList>
            <person name="Rivera-Colon A.G."/>
            <person name="Rayamajhi N."/>
            <person name="Minhas B.F."/>
            <person name="Madrigal G."/>
            <person name="Bilyk K.T."/>
            <person name="Yoon V."/>
            <person name="Hune M."/>
            <person name="Gregory S."/>
            <person name="Cheng C.H.C."/>
            <person name="Catchen J.M."/>
        </authorList>
    </citation>
    <scope>NUCLEOTIDE SEQUENCE [LARGE SCALE GENOMIC DNA]</scope>
    <source>
        <strain evidence="2">JC2023a</strain>
    </source>
</reference>
<proteinExistence type="predicted"/>
<feature type="region of interest" description="Disordered" evidence="1">
    <location>
        <begin position="64"/>
        <end position="85"/>
    </location>
</feature>
<name>A0AAN8BV78_9TELE</name>
<dbReference type="AlphaFoldDB" id="A0AAN8BV78"/>
<comment type="caution">
    <text evidence="2">The sequence shown here is derived from an EMBL/GenBank/DDBJ whole genome shotgun (WGS) entry which is preliminary data.</text>
</comment>